<proteinExistence type="inferred from homology"/>
<organism evidence="14 15">
    <name type="scientific">Lomentospora prolificans</name>
    <dbReference type="NCBI Taxonomy" id="41688"/>
    <lineage>
        <taxon>Eukaryota</taxon>
        <taxon>Fungi</taxon>
        <taxon>Dikarya</taxon>
        <taxon>Ascomycota</taxon>
        <taxon>Pezizomycotina</taxon>
        <taxon>Sordariomycetes</taxon>
        <taxon>Hypocreomycetidae</taxon>
        <taxon>Microascales</taxon>
        <taxon>Microascaceae</taxon>
        <taxon>Lomentospora</taxon>
    </lineage>
</organism>
<keyword evidence="7" id="KW-0496">Mitochondrion</keyword>
<dbReference type="InterPro" id="IPR011765">
    <property type="entry name" value="Pept_M16_N"/>
</dbReference>
<keyword evidence="2" id="KW-0813">Transport</keyword>
<dbReference type="PANTHER" id="PTHR11851">
    <property type="entry name" value="METALLOPROTEASE"/>
    <property type="match status" value="1"/>
</dbReference>
<evidence type="ECO:0000256" key="3">
    <source>
        <dbReference type="ARBA" id="ARBA00022660"/>
    </source>
</evidence>
<dbReference type="VEuPathDB" id="FungiDB:jhhlp_001265"/>
<dbReference type="Pfam" id="PF00675">
    <property type="entry name" value="Peptidase_M16"/>
    <property type="match status" value="1"/>
</dbReference>
<evidence type="ECO:0000256" key="4">
    <source>
        <dbReference type="ARBA" id="ARBA00022792"/>
    </source>
</evidence>
<sequence length="446" mass="46853">MISRSSVARLALGPMRSARPFQARGFAAAASGSSSFETYDAAGVKAASRDAHGQLAKLAVVVKAGTRYQPLPGLTVGLEEFAFKNTTKRSALRITRESELLGGQLNAYHTREALVLETAFLREDLPYFAELLAEVLTQTRYTTHEFHEEVERAIHLKQEKLSSNPAAISLDAAHAVAFHNGLGAPMYPSALAPTKRYLDEYSVAAFAEQVYSKPNIALVADGASQSALTQWASKFFNEVPSSSQGIKTTATTYYGGEQRIESKAGNAITIAFPASGPEASVLAALLGGQSSIKWSPGFSLLSKIAASTGATAASHSFSYSDAGLLTITLSGSAASVTQAAQEAVKALQSVASGSVSKEEVTKAIASARFDALDKTQSSKESIISFGSALVHGTQPVQAADLVKNYASVTSAKLQQVAKTLLEGKATVTTVGDLHALPYAQDLGLKV</sequence>
<dbReference type="SUPFAM" id="SSF63411">
    <property type="entry name" value="LuxS/MPP-like metallohydrolase"/>
    <property type="match status" value="2"/>
</dbReference>
<dbReference type="InterPro" id="IPR007863">
    <property type="entry name" value="Peptidase_M16_C"/>
</dbReference>
<protein>
    <recommendedName>
        <fullName evidence="10">Cytochrome b-c1 complex subunit 2, mitochondrial</fullName>
    </recommendedName>
    <alternativeName>
        <fullName evidence="11">Core protein II</fullName>
    </alternativeName>
</protein>
<dbReference type="GO" id="GO:0005743">
    <property type="term" value="C:mitochondrial inner membrane"/>
    <property type="evidence" value="ECO:0007669"/>
    <property type="project" value="UniProtKB-SubCell"/>
</dbReference>
<evidence type="ECO:0000256" key="7">
    <source>
        <dbReference type="ARBA" id="ARBA00023128"/>
    </source>
</evidence>
<dbReference type="Gene3D" id="3.30.830.10">
    <property type="entry name" value="Metalloenzyme, LuxS/M16 peptidase-like"/>
    <property type="match status" value="2"/>
</dbReference>
<dbReference type="EMBL" id="NLAX01000004">
    <property type="protein sequence ID" value="PKS11969.1"/>
    <property type="molecule type" value="Genomic_DNA"/>
</dbReference>
<evidence type="ECO:0000259" key="13">
    <source>
        <dbReference type="Pfam" id="PF05193"/>
    </source>
</evidence>
<dbReference type="GO" id="GO:0046872">
    <property type="term" value="F:metal ion binding"/>
    <property type="evidence" value="ECO:0007669"/>
    <property type="project" value="InterPro"/>
</dbReference>
<comment type="similarity">
    <text evidence="9">Belongs to the peptidase M16 family. UQCRC2/QCR2 subfamily.</text>
</comment>
<evidence type="ECO:0000313" key="14">
    <source>
        <dbReference type="EMBL" id="PKS11969.1"/>
    </source>
</evidence>
<evidence type="ECO:0000256" key="5">
    <source>
        <dbReference type="ARBA" id="ARBA00022946"/>
    </source>
</evidence>
<gene>
    <name evidence="14" type="ORF">jhhlp_001265</name>
</gene>
<name>A0A2N3NHM2_9PEZI</name>
<dbReference type="OrthoDB" id="6369905at2759"/>
<dbReference type="STRING" id="41688.A0A2N3NHM2"/>
<keyword evidence="4" id="KW-0999">Mitochondrion inner membrane</keyword>
<keyword evidence="15" id="KW-1185">Reference proteome</keyword>
<evidence type="ECO:0000256" key="11">
    <source>
        <dbReference type="ARBA" id="ARBA00041372"/>
    </source>
</evidence>
<keyword evidence="8" id="KW-0472">Membrane</keyword>
<accession>A0A2N3NHM2</accession>
<evidence type="ECO:0000256" key="9">
    <source>
        <dbReference type="ARBA" id="ARBA00038146"/>
    </source>
</evidence>
<dbReference type="Proteomes" id="UP000233524">
    <property type="component" value="Unassembled WGS sequence"/>
</dbReference>
<keyword evidence="5" id="KW-0809">Transit peptide</keyword>
<dbReference type="PANTHER" id="PTHR11851:SF209">
    <property type="entry name" value="CYTOCHROME B-C1 COMPLEX SUBUNIT 2, MITOCHONDRIAL"/>
    <property type="match status" value="1"/>
</dbReference>
<keyword evidence="3" id="KW-0679">Respiratory chain</keyword>
<dbReference type="InParanoid" id="A0A2N3NHM2"/>
<dbReference type="Pfam" id="PF05193">
    <property type="entry name" value="Peptidase_M16_C"/>
    <property type="match status" value="1"/>
</dbReference>
<comment type="caution">
    <text evidence="14">The sequence shown here is derived from an EMBL/GenBank/DDBJ whole genome shotgun (WGS) entry which is preliminary data.</text>
</comment>
<evidence type="ECO:0000256" key="8">
    <source>
        <dbReference type="ARBA" id="ARBA00023136"/>
    </source>
</evidence>
<feature type="domain" description="Peptidase M16 C-terminal" evidence="13">
    <location>
        <begin position="202"/>
        <end position="365"/>
    </location>
</feature>
<reference evidence="14 15" key="1">
    <citation type="journal article" date="2017" name="G3 (Bethesda)">
        <title>First Draft Genome Sequence of the Pathogenic Fungus Lomentospora prolificans (Formerly Scedosporium prolificans).</title>
        <authorList>
            <person name="Luo R."/>
            <person name="Zimin A."/>
            <person name="Workman R."/>
            <person name="Fan Y."/>
            <person name="Pertea G."/>
            <person name="Grossman N."/>
            <person name="Wear M.P."/>
            <person name="Jia B."/>
            <person name="Miller H."/>
            <person name="Casadevall A."/>
            <person name="Timp W."/>
            <person name="Zhang S.X."/>
            <person name="Salzberg S.L."/>
        </authorList>
    </citation>
    <scope>NUCLEOTIDE SEQUENCE [LARGE SCALE GENOMIC DNA]</scope>
    <source>
        <strain evidence="14 15">JHH-5317</strain>
    </source>
</reference>
<evidence type="ECO:0000256" key="10">
    <source>
        <dbReference type="ARBA" id="ARBA00040751"/>
    </source>
</evidence>
<evidence type="ECO:0000256" key="1">
    <source>
        <dbReference type="ARBA" id="ARBA00004443"/>
    </source>
</evidence>
<evidence type="ECO:0000256" key="6">
    <source>
        <dbReference type="ARBA" id="ARBA00022982"/>
    </source>
</evidence>
<dbReference type="InterPro" id="IPR011249">
    <property type="entry name" value="Metalloenz_LuxS/M16"/>
</dbReference>
<dbReference type="FunCoup" id="A0A2N3NHM2">
    <property type="interactions" value="267"/>
</dbReference>
<dbReference type="InterPro" id="IPR050361">
    <property type="entry name" value="MPP/UQCRC_Complex"/>
</dbReference>
<dbReference type="AlphaFoldDB" id="A0A2N3NHM2"/>
<evidence type="ECO:0000259" key="12">
    <source>
        <dbReference type="Pfam" id="PF00675"/>
    </source>
</evidence>
<dbReference type="FunFam" id="3.30.830.10:FF:000021">
    <property type="entry name" value="Cytochrome b-c1 complex subunit 2"/>
    <property type="match status" value="1"/>
</dbReference>
<feature type="domain" description="Peptidase M16 N-terminal" evidence="12">
    <location>
        <begin position="48"/>
        <end position="185"/>
    </location>
</feature>
<evidence type="ECO:0000256" key="2">
    <source>
        <dbReference type="ARBA" id="ARBA00022448"/>
    </source>
</evidence>
<comment type="subcellular location">
    <subcellularLocation>
        <location evidence="1">Mitochondrion inner membrane</location>
        <topology evidence="1">Peripheral membrane protein</topology>
        <orientation evidence="1">Matrix side</orientation>
    </subcellularLocation>
</comment>
<keyword evidence="6" id="KW-0249">Electron transport</keyword>
<evidence type="ECO:0000313" key="15">
    <source>
        <dbReference type="Proteomes" id="UP000233524"/>
    </source>
</evidence>